<dbReference type="AlphaFoldDB" id="A0A915K867"/>
<sequence>MIHLLERPIDVVFRFRFNGGQFSTATHINNVRRTQFETLIAASFVKADSSDQQIDKFVFILRTQNFQRGRQKFAIRDF</sequence>
<name>A0A915K867_ROMCU</name>
<reference evidence="2" key="1">
    <citation type="submission" date="2022-11" db="UniProtKB">
        <authorList>
            <consortium name="WormBaseParasite"/>
        </authorList>
    </citation>
    <scope>IDENTIFICATION</scope>
</reference>
<accession>A0A915K867</accession>
<organism evidence="1 2">
    <name type="scientific">Romanomermis culicivorax</name>
    <name type="common">Nematode worm</name>
    <dbReference type="NCBI Taxonomy" id="13658"/>
    <lineage>
        <taxon>Eukaryota</taxon>
        <taxon>Metazoa</taxon>
        <taxon>Ecdysozoa</taxon>
        <taxon>Nematoda</taxon>
        <taxon>Enoplea</taxon>
        <taxon>Dorylaimia</taxon>
        <taxon>Mermithida</taxon>
        <taxon>Mermithoidea</taxon>
        <taxon>Mermithidae</taxon>
        <taxon>Romanomermis</taxon>
    </lineage>
</organism>
<dbReference type="WBParaSite" id="nRc.2.0.1.t34384-RA">
    <property type="protein sequence ID" value="nRc.2.0.1.t34384-RA"/>
    <property type="gene ID" value="nRc.2.0.1.g34384"/>
</dbReference>
<evidence type="ECO:0000313" key="2">
    <source>
        <dbReference type="WBParaSite" id="nRc.2.0.1.t34384-RA"/>
    </source>
</evidence>
<evidence type="ECO:0000313" key="1">
    <source>
        <dbReference type="Proteomes" id="UP000887565"/>
    </source>
</evidence>
<proteinExistence type="predicted"/>
<dbReference type="Proteomes" id="UP000887565">
    <property type="component" value="Unplaced"/>
</dbReference>
<protein>
    <submittedName>
        <fullName evidence="2">Uncharacterized protein</fullName>
    </submittedName>
</protein>
<keyword evidence="1" id="KW-1185">Reference proteome</keyword>